<accession>A0A6P8I085</accession>
<feature type="region of interest" description="Disordered" evidence="8">
    <location>
        <begin position="422"/>
        <end position="444"/>
    </location>
</feature>
<protein>
    <submittedName>
        <fullName evidence="12 13">QRFP-like peptide receptor</fullName>
    </submittedName>
</protein>
<dbReference type="GO" id="GO:0016020">
    <property type="term" value="C:membrane"/>
    <property type="evidence" value="ECO:0007669"/>
    <property type="project" value="UniProtKB-SubCell"/>
</dbReference>
<dbReference type="PANTHER" id="PTHR24238">
    <property type="entry name" value="G-PROTEIN COUPLED RECEPTOR"/>
    <property type="match status" value="1"/>
</dbReference>
<feature type="transmembrane region" description="Helical" evidence="9">
    <location>
        <begin position="68"/>
        <end position="87"/>
    </location>
</feature>
<feature type="transmembrane region" description="Helical" evidence="9">
    <location>
        <begin position="37"/>
        <end position="59"/>
    </location>
</feature>
<dbReference type="PROSITE" id="PS50262">
    <property type="entry name" value="G_PROTEIN_RECEP_F1_2"/>
    <property type="match status" value="1"/>
</dbReference>
<evidence type="ECO:0000256" key="9">
    <source>
        <dbReference type="SAM" id="Phobius"/>
    </source>
</evidence>
<evidence type="ECO:0000313" key="15">
    <source>
        <dbReference type="RefSeq" id="XP_031561131.1"/>
    </source>
</evidence>
<keyword evidence="6" id="KW-0675">Receptor</keyword>
<feature type="transmembrane region" description="Helical" evidence="9">
    <location>
        <begin position="194"/>
        <end position="216"/>
    </location>
</feature>
<gene>
    <name evidence="12 13 14 15" type="primary">LOC116297108</name>
</gene>
<name>A0A6P8I085_ACTTE</name>
<dbReference type="RefSeq" id="XP_031561130.1">
    <property type="nucleotide sequence ID" value="XM_031705270.1"/>
</dbReference>
<comment type="subcellular location">
    <subcellularLocation>
        <location evidence="1">Membrane</location>
        <topology evidence="1">Multi-pass membrane protein</topology>
    </subcellularLocation>
</comment>
<keyword evidence="4" id="KW-0297">G-protein coupled receptor</keyword>
<keyword evidence="5 9" id="KW-0472">Membrane</keyword>
<evidence type="ECO:0000259" key="10">
    <source>
        <dbReference type="PROSITE" id="PS50262"/>
    </source>
</evidence>
<feature type="transmembrane region" description="Helical" evidence="9">
    <location>
        <begin position="316"/>
        <end position="341"/>
    </location>
</feature>
<feature type="compositionally biased region" description="Polar residues" evidence="8">
    <location>
        <begin position="388"/>
        <end position="401"/>
    </location>
</feature>
<proteinExistence type="predicted"/>
<evidence type="ECO:0000256" key="4">
    <source>
        <dbReference type="ARBA" id="ARBA00023040"/>
    </source>
</evidence>
<keyword evidence="2 9" id="KW-0812">Transmembrane</keyword>
<dbReference type="PANTHER" id="PTHR24238:SF47">
    <property type="entry name" value="ECDYSTEROIDS_DOPAMINE RECEPTOR-RELATED"/>
    <property type="match status" value="1"/>
</dbReference>
<dbReference type="RefSeq" id="XP_031561129.1">
    <property type="nucleotide sequence ID" value="XM_031705269.1"/>
</dbReference>
<evidence type="ECO:0000313" key="11">
    <source>
        <dbReference type="Proteomes" id="UP000515163"/>
    </source>
</evidence>
<evidence type="ECO:0000313" key="12">
    <source>
        <dbReference type="RefSeq" id="XP_031561128.1"/>
    </source>
</evidence>
<dbReference type="AlphaFoldDB" id="A0A6P8I085"/>
<dbReference type="RefSeq" id="XP_031561131.1">
    <property type="nucleotide sequence ID" value="XM_031705271.1"/>
</dbReference>
<dbReference type="CDD" id="cd00637">
    <property type="entry name" value="7tm_classA_rhodopsin-like"/>
    <property type="match status" value="1"/>
</dbReference>
<evidence type="ECO:0000256" key="8">
    <source>
        <dbReference type="SAM" id="MobiDB-lite"/>
    </source>
</evidence>
<dbReference type="SUPFAM" id="SSF81321">
    <property type="entry name" value="Family A G protein-coupled receptor-like"/>
    <property type="match status" value="1"/>
</dbReference>
<organism evidence="11 12">
    <name type="scientific">Actinia tenebrosa</name>
    <name type="common">Australian red waratah sea anemone</name>
    <dbReference type="NCBI Taxonomy" id="6105"/>
    <lineage>
        <taxon>Eukaryota</taxon>
        <taxon>Metazoa</taxon>
        <taxon>Cnidaria</taxon>
        <taxon>Anthozoa</taxon>
        <taxon>Hexacorallia</taxon>
        <taxon>Actiniaria</taxon>
        <taxon>Actiniidae</taxon>
        <taxon>Actinia</taxon>
    </lineage>
</organism>
<keyword evidence="7" id="KW-0807">Transducer</keyword>
<dbReference type="GeneID" id="116297108"/>
<feature type="transmembrane region" description="Helical" evidence="9">
    <location>
        <begin position="107"/>
        <end position="127"/>
    </location>
</feature>
<evidence type="ECO:0000256" key="5">
    <source>
        <dbReference type="ARBA" id="ARBA00023136"/>
    </source>
</evidence>
<feature type="domain" description="G-protein coupled receptors family 1 profile" evidence="10">
    <location>
        <begin position="48"/>
        <end position="338"/>
    </location>
</feature>
<keyword evidence="11" id="KW-1185">Reference proteome</keyword>
<evidence type="ECO:0000313" key="13">
    <source>
        <dbReference type="RefSeq" id="XP_031561129.1"/>
    </source>
</evidence>
<dbReference type="KEGG" id="aten:116297108"/>
<feature type="transmembrane region" description="Helical" evidence="9">
    <location>
        <begin position="282"/>
        <end position="304"/>
    </location>
</feature>
<dbReference type="SMART" id="SM01381">
    <property type="entry name" value="7TM_GPCR_Srsx"/>
    <property type="match status" value="1"/>
</dbReference>
<dbReference type="RefSeq" id="XP_031561128.1">
    <property type="nucleotide sequence ID" value="XM_031705268.1"/>
</dbReference>
<evidence type="ECO:0000256" key="3">
    <source>
        <dbReference type="ARBA" id="ARBA00022989"/>
    </source>
</evidence>
<feature type="transmembrane region" description="Helical" evidence="9">
    <location>
        <begin position="148"/>
        <end position="169"/>
    </location>
</feature>
<evidence type="ECO:0000256" key="2">
    <source>
        <dbReference type="ARBA" id="ARBA00022692"/>
    </source>
</evidence>
<evidence type="ECO:0000256" key="1">
    <source>
        <dbReference type="ARBA" id="ARBA00004141"/>
    </source>
</evidence>
<dbReference type="Proteomes" id="UP000515163">
    <property type="component" value="Unplaced"/>
</dbReference>
<feature type="region of interest" description="Disordered" evidence="8">
    <location>
        <begin position="372"/>
        <end position="401"/>
    </location>
</feature>
<dbReference type="InterPro" id="IPR000276">
    <property type="entry name" value="GPCR_Rhodpsn"/>
</dbReference>
<dbReference type="GO" id="GO:0004930">
    <property type="term" value="F:G protein-coupled receptor activity"/>
    <property type="evidence" value="ECO:0007669"/>
    <property type="project" value="UniProtKB-KW"/>
</dbReference>
<evidence type="ECO:0000313" key="14">
    <source>
        <dbReference type="RefSeq" id="XP_031561130.1"/>
    </source>
</evidence>
<evidence type="ECO:0000256" key="7">
    <source>
        <dbReference type="ARBA" id="ARBA00023224"/>
    </source>
</evidence>
<evidence type="ECO:0000256" key="6">
    <source>
        <dbReference type="ARBA" id="ARBA00023170"/>
    </source>
</evidence>
<keyword evidence="3 9" id="KW-1133">Transmembrane helix</keyword>
<dbReference type="InterPro" id="IPR017452">
    <property type="entry name" value="GPCR_Rhodpsn_7TM"/>
</dbReference>
<reference evidence="12 13" key="1">
    <citation type="submission" date="2025-04" db="UniProtKB">
        <authorList>
            <consortium name="RefSeq"/>
        </authorList>
    </citation>
    <scope>IDENTIFICATION</scope>
    <source>
        <tissue evidence="12 13">Tentacle</tissue>
    </source>
</reference>
<dbReference type="Gene3D" id="1.20.1070.10">
    <property type="entry name" value="Rhodopsin 7-helix transmembrane proteins"/>
    <property type="match status" value="1"/>
</dbReference>
<dbReference type="PRINTS" id="PR00237">
    <property type="entry name" value="GPCRRHODOPSN"/>
</dbReference>
<sequence>MSYKMNSSVIIAISSEENSNITVSIVDDELHIIKMSVYLPIMFFSITGNTLVILSVLLFQRLKTVPNIFIANLAACDFITTISSIPFDLASEELGYWPYGGFMCKVLWPLATFSTTAAVFTLLSISGDRYGALLHPLNFGNKITKKKCFVIIFLGYVLAALAVVPYTVFLKYYPKPEYAPQCGEEWPSLKYRKAYTVFLFSIQYAIPLPIMTYIYIRLGLLLYNSTRVANKLSGEKMPLSSAQNMKTTSEISNNSFSSSNIVNRRQMSIQRRKEQNEKTVKMFLLIVAIFLIFMLPNQILWILYDFGDPELLSSHIDLVAFVCRAFTYTNSVLNVVIYGACNGSFRMAFKSILRCRCGKRHQRDLKRSLTVFQGRHNAGNNRRHPKENYQQKNKTVSYRKTEWSTAEGTSNSFDETCQAHLQTSDSTKNNSTPQSSMNNCSAMQGKTPIDSGHCKSNNNNMLKEGESCLLEAERLFNKLSKEIGLEKALNVSKSKDKVEQNCIKYLQETRL</sequence>
<dbReference type="Pfam" id="PF00001">
    <property type="entry name" value="7tm_1"/>
    <property type="match status" value="1"/>
</dbReference>
<dbReference type="OrthoDB" id="5987936at2759"/>